<sequence length="817" mass="90648">MSDAPRPLHQLLHTTHEYSSRAQHDGTCQALSRYGQLLLLNNQVEEASRYFDASFAHCPHHSDENLRGHDACINTLAHFAFFVEQHRQSLDQAKLLYERVLANHPAHPHALGNYAMLLHKLDPANSALVDKAYTNAIAQFPTHGTVLCKYAGWLVQQNRVADAERFFDQAAKMSPTSPDILGNVATFLHAIKQDHQAADLRYREALDLDPHHANNLGNYAFFLGSVCRNPKEAEVYYKQSLTCNRKHASNWFNYGMLLWRELHNTEDAAQCFKHALALEPQHALAALNYARMLDAECGQAALADVYFGQAIAADDQNSDACMDYASFLFRERRPLEAERMYQRAHVLAPTNTKATYNLAKVLLLHMESPSYDINRSAADHHQVEGLFQDLVQLAPRHTSVVADIAAHIAKILCCAPSDVYDKADSVPVLSVKVSVAKGLFHEEVEHNAAKAEACYKRALFLDKTDADAVTAYAKFLAQVKRDRKGADTVIRRAVSAIECDAAVQYTDSERLAVKFKLLALLRKDSIVACRDQRAARTLGAGAFGTVVRCTHRATKTQAAVKIVMDCFDEAEREKIALTCVAAAGGHVNIVRLNEFYHHGGHHYLVVDFVPGSTLFDHVRQRSKLTEESVRDILRQVVSAIAFLHALGMVHCDLKPDNIMITPVEASGGGHAVTLIDFGSATIPNPTSSTLPVDATVLAQAPPSGTKSYSSPEMCVHENRQVAPHVDMWSVGCILYIMLCGQHPFDPRGNLTEAQVTHNILNHPVTFDQPIWATISPCMKEIVAALLEKDPEKRMTADMLSKELRKLDNDNGGARFPQ</sequence>
<evidence type="ECO:0000259" key="4">
    <source>
        <dbReference type="PROSITE" id="PS50011"/>
    </source>
</evidence>
<dbReference type="Pfam" id="PF00069">
    <property type="entry name" value="Pkinase"/>
    <property type="match status" value="1"/>
</dbReference>
<dbReference type="InterPro" id="IPR008271">
    <property type="entry name" value="Ser/Thr_kinase_AS"/>
</dbReference>
<dbReference type="InterPro" id="IPR019734">
    <property type="entry name" value="TPR_rpt"/>
</dbReference>
<evidence type="ECO:0000256" key="1">
    <source>
        <dbReference type="ARBA" id="ARBA00022741"/>
    </source>
</evidence>
<dbReference type="SUPFAM" id="SSF48452">
    <property type="entry name" value="TPR-like"/>
    <property type="match status" value="1"/>
</dbReference>
<dbReference type="EMBL" id="KI913952">
    <property type="protein sequence ID" value="ETW09501.1"/>
    <property type="molecule type" value="Genomic_DNA"/>
</dbReference>
<dbReference type="SMART" id="SM00220">
    <property type="entry name" value="S_TKc"/>
    <property type="match status" value="1"/>
</dbReference>
<proteinExistence type="predicted"/>
<evidence type="ECO:0000313" key="5">
    <source>
        <dbReference type="EMBL" id="ETW09501.1"/>
    </source>
</evidence>
<name>A0A024USK9_9STRA</name>
<dbReference type="PROSITE" id="PS50011">
    <property type="entry name" value="PROTEIN_KINASE_DOM"/>
    <property type="match status" value="1"/>
</dbReference>
<dbReference type="InterPro" id="IPR017441">
    <property type="entry name" value="Protein_kinase_ATP_BS"/>
</dbReference>
<dbReference type="SUPFAM" id="SSF56112">
    <property type="entry name" value="Protein kinase-like (PK-like)"/>
    <property type="match status" value="1"/>
</dbReference>
<dbReference type="OrthoDB" id="73574at2759"/>
<dbReference type="GeneID" id="20077119"/>
<keyword evidence="2 3" id="KW-0067">ATP-binding</keyword>
<organism evidence="5">
    <name type="scientific">Aphanomyces invadans</name>
    <dbReference type="NCBI Taxonomy" id="157072"/>
    <lineage>
        <taxon>Eukaryota</taxon>
        <taxon>Sar</taxon>
        <taxon>Stramenopiles</taxon>
        <taxon>Oomycota</taxon>
        <taxon>Saprolegniomycetes</taxon>
        <taxon>Saprolegniales</taxon>
        <taxon>Verrucalvaceae</taxon>
        <taxon>Aphanomyces</taxon>
    </lineage>
</organism>
<evidence type="ECO:0000256" key="3">
    <source>
        <dbReference type="PROSITE-ProRule" id="PRU10141"/>
    </source>
</evidence>
<protein>
    <submittedName>
        <fullName evidence="5">CAMK protein kinase</fullName>
    </submittedName>
</protein>
<gene>
    <name evidence="5" type="ORF">H310_00069</name>
</gene>
<dbReference type="AlphaFoldDB" id="A0A024USK9"/>
<dbReference type="InterPro" id="IPR000719">
    <property type="entry name" value="Prot_kinase_dom"/>
</dbReference>
<dbReference type="VEuPathDB" id="FungiDB:H310_00069"/>
<dbReference type="GO" id="GO:0004672">
    <property type="term" value="F:protein kinase activity"/>
    <property type="evidence" value="ECO:0007669"/>
    <property type="project" value="InterPro"/>
</dbReference>
<keyword evidence="5" id="KW-0808">Transferase</keyword>
<dbReference type="RefSeq" id="XP_008860912.1">
    <property type="nucleotide sequence ID" value="XM_008862690.1"/>
</dbReference>
<dbReference type="SMART" id="SM00028">
    <property type="entry name" value="TPR"/>
    <property type="match status" value="4"/>
</dbReference>
<feature type="binding site" evidence="3">
    <location>
        <position position="561"/>
    </location>
    <ligand>
        <name>ATP</name>
        <dbReference type="ChEBI" id="CHEBI:30616"/>
    </ligand>
</feature>
<dbReference type="InterPro" id="IPR011990">
    <property type="entry name" value="TPR-like_helical_dom_sf"/>
</dbReference>
<keyword evidence="1 3" id="KW-0547">Nucleotide-binding</keyword>
<evidence type="ECO:0000256" key="2">
    <source>
        <dbReference type="ARBA" id="ARBA00022840"/>
    </source>
</evidence>
<dbReference type="eggNOG" id="KOG0032">
    <property type="taxonomic scope" value="Eukaryota"/>
</dbReference>
<keyword evidence="5" id="KW-0418">Kinase</keyword>
<dbReference type="PROSITE" id="PS00107">
    <property type="entry name" value="PROTEIN_KINASE_ATP"/>
    <property type="match status" value="1"/>
</dbReference>
<dbReference type="STRING" id="157072.A0A024USK9"/>
<accession>A0A024USK9</accession>
<dbReference type="PROSITE" id="PS00108">
    <property type="entry name" value="PROTEIN_KINASE_ST"/>
    <property type="match status" value="1"/>
</dbReference>
<dbReference type="InterPro" id="IPR011009">
    <property type="entry name" value="Kinase-like_dom_sf"/>
</dbReference>
<dbReference type="GO" id="GO:0005524">
    <property type="term" value="F:ATP binding"/>
    <property type="evidence" value="ECO:0007669"/>
    <property type="project" value="UniProtKB-UniRule"/>
</dbReference>
<feature type="domain" description="Protein kinase" evidence="4">
    <location>
        <begin position="532"/>
        <end position="806"/>
    </location>
</feature>
<dbReference type="Gene3D" id="1.10.510.10">
    <property type="entry name" value="Transferase(Phosphotransferase) domain 1"/>
    <property type="match status" value="1"/>
</dbReference>
<dbReference type="Gene3D" id="1.25.40.10">
    <property type="entry name" value="Tetratricopeptide repeat domain"/>
    <property type="match status" value="3"/>
</dbReference>
<dbReference type="PANTHER" id="PTHR24347">
    <property type="entry name" value="SERINE/THREONINE-PROTEIN KINASE"/>
    <property type="match status" value="1"/>
</dbReference>
<reference evidence="5" key="1">
    <citation type="submission" date="2013-12" db="EMBL/GenBank/DDBJ databases">
        <title>The Genome Sequence of Aphanomyces invadans NJM9701.</title>
        <authorList>
            <consortium name="The Broad Institute Genomics Platform"/>
            <person name="Russ C."/>
            <person name="Tyler B."/>
            <person name="van West P."/>
            <person name="Dieguez-Uribeondo J."/>
            <person name="Young S.K."/>
            <person name="Zeng Q."/>
            <person name="Gargeya S."/>
            <person name="Fitzgerald M."/>
            <person name="Abouelleil A."/>
            <person name="Alvarado L."/>
            <person name="Chapman S.B."/>
            <person name="Gainer-Dewar J."/>
            <person name="Goldberg J."/>
            <person name="Griggs A."/>
            <person name="Gujja S."/>
            <person name="Hansen M."/>
            <person name="Howarth C."/>
            <person name="Imamovic A."/>
            <person name="Ireland A."/>
            <person name="Larimer J."/>
            <person name="McCowan C."/>
            <person name="Murphy C."/>
            <person name="Pearson M."/>
            <person name="Poon T.W."/>
            <person name="Priest M."/>
            <person name="Roberts A."/>
            <person name="Saif S."/>
            <person name="Shea T."/>
            <person name="Sykes S."/>
            <person name="Wortman J."/>
            <person name="Nusbaum C."/>
            <person name="Birren B."/>
        </authorList>
    </citation>
    <scope>NUCLEOTIDE SEQUENCE [LARGE SCALE GENOMIC DNA]</scope>
    <source>
        <strain evidence="5">NJM9701</strain>
    </source>
</reference>